<sequence>MFSEFLRIVEESKYEATPTAISINAKVRINGIVTSPNSIQPEVSSNNR</sequence>
<evidence type="ECO:0000313" key="2">
    <source>
        <dbReference type="Proteomes" id="UP000035800"/>
    </source>
</evidence>
<dbReference type="Proteomes" id="UP000035800">
    <property type="component" value="Chromosome I"/>
</dbReference>
<gene>
    <name evidence="1" type="ORF">LSS_22200</name>
</gene>
<protein>
    <submittedName>
        <fullName evidence="1">Uncharacterized protein</fullName>
    </submittedName>
</protein>
<name>A0A097ESQ9_9LEPT</name>
<reference evidence="1 2" key="1">
    <citation type="journal article" date="2012" name="Gene">
        <title>Sequence of Leptospira santarosai serovar Shermani genome and prediction of virulence-associated genes.</title>
        <authorList>
            <person name="Chou L.F."/>
            <person name="Chen Y.T."/>
            <person name="Lu C.W."/>
            <person name="Ko Y.C."/>
            <person name="Tang C.Y."/>
            <person name="Pan M.J."/>
            <person name="Tian Y.C."/>
            <person name="Chiu C.H."/>
            <person name="Hung C.C."/>
            <person name="Yang C.W."/>
        </authorList>
    </citation>
    <scope>NUCLEOTIDE SEQUENCE [LARGE SCALE GENOMIC DNA]</scope>
    <source>
        <strain evidence="1">LT 821</strain>
    </source>
</reference>
<reference evidence="1 2" key="2">
    <citation type="journal article" date="2014" name="Emerg. Microbes Infect.">
        <title>Potential impact on kidney infection: a whole-genome analysis of Leptospira santarosai serovar Shermani.</title>
        <authorList>
            <person name="Chou L.F."/>
            <person name="Chen T.W."/>
            <person name="Ko Y.C."/>
            <person name="Pan M.J."/>
            <person name="Tian Y.C."/>
            <person name="Chiu C.H."/>
            <person name="Tang P."/>
            <person name="Hung C.C."/>
            <person name="Yang C.W."/>
        </authorList>
    </citation>
    <scope>NUCLEOTIDE SEQUENCE</scope>
    <source>
        <strain evidence="1 2">LT 821</strain>
    </source>
</reference>
<dbReference type="KEGG" id="lst:LSS_22200"/>
<dbReference type="EMBL" id="CP006694">
    <property type="protein sequence ID" value="AIT10966.1"/>
    <property type="molecule type" value="Genomic_DNA"/>
</dbReference>
<dbReference type="AlphaFoldDB" id="A0A097ESQ9"/>
<evidence type="ECO:0000313" key="1">
    <source>
        <dbReference type="EMBL" id="AIT10966.1"/>
    </source>
</evidence>
<accession>A0A097ESQ9</accession>
<proteinExistence type="predicted"/>
<organism evidence="1 2">
    <name type="scientific">Leptospira santarosai serovar Shermani str. LT 821</name>
    <dbReference type="NCBI Taxonomy" id="758847"/>
    <lineage>
        <taxon>Bacteria</taxon>
        <taxon>Pseudomonadati</taxon>
        <taxon>Spirochaetota</taxon>
        <taxon>Spirochaetia</taxon>
        <taxon>Leptospirales</taxon>
        <taxon>Leptospiraceae</taxon>
        <taxon>Leptospira</taxon>
    </lineage>
</organism>